<protein>
    <submittedName>
        <fullName evidence="5">Transketolase domain protein</fullName>
    </submittedName>
</protein>
<dbReference type="CDD" id="cd02012">
    <property type="entry name" value="TPP_TK"/>
    <property type="match status" value="1"/>
</dbReference>
<evidence type="ECO:0000256" key="1">
    <source>
        <dbReference type="ARBA" id="ARBA00001964"/>
    </source>
</evidence>
<evidence type="ECO:0000313" key="6">
    <source>
        <dbReference type="Proteomes" id="UP000034846"/>
    </source>
</evidence>
<dbReference type="InterPro" id="IPR029061">
    <property type="entry name" value="THDP-binding"/>
</dbReference>
<dbReference type="PATRIC" id="fig|1618989.3.peg.371"/>
<dbReference type="AlphaFoldDB" id="A0A0G1XGL1"/>
<comment type="similarity">
    <text evidence="2">Belongs to the transketolase family.</text>
</comment>
<keyword evidence="3" id="KW-0786">Thiamine pyrophosphate</keyword>
<evidence type="ECO:0000313" key="5">
    <source>
        <dbReference type="EMBL" id="KKW30081.1"/>
    </source>
</evidence>
<comment type="caution">
    <text evidence="5">The sequence shown here is derived from an EMBL/GenBank/DDBJ whole genome shotgun (WGS) entry which is preliminary data.</text>
</comment>
<evidence type="ECO:0000256" key="3">
    <source>
        <dbReference type="ARBA" id="ARBA00023052"/>
    </source>
</evidence>
<dbReference type="Proteomes" id="UP000034846">
    <property type="component" value="Unassembled WGS sequence"/>
</dbReference>
<reference evidence="5 6" key="1">
    <citation type="journal article" date="2015" name="Nature">
        <title>rRNA introns, odd ribosomes, and small enigmatic genomes across a large radiation of phyla.</title>
        <authorList>
            <person name="Brown C.T."/>
            <person name="Hug L.A."/>
            <person name="Thomas B.C."/>
            <person name="Sharon I."/>
            <person name="Castelle C.J."/>
            <person name="Singh A."/>
            <person name="Wilkins M.J."/>
            <person name="Williams K.H."/>
            <person name="Banfield J.F."/>
        </authorList>
    </citation>
    <scope>NUCLEOTIDE SEQUENCE [LARGE SCALE GENOMIC DNA]</scope>
</reference>
<feature type="domain" description="Transketolase N-terminal" evidence="4">
    <location>
        <begin position="22"/>
        <end position="270"/>
    </location>
</feature>
<name>A0A0G1XGL1_9BACT</name>
<dbReference type="Gene3D" id="3.40.50.970">
    <property type="match status" value="1"/>
</dbReference>
<proteinExistence type="inferred from homology"/>
<dbReference type="PANTHER" id="PTHR47514:SF1">
    <property type="entry name" value="TRANSKETOLASE N-TERMINAL SECTION-RELATED"/>
    <property type="match status" value="1"/>
</dbReference>
<organism evidence="5 6">
    <name type="scientific">Candidatus Uhrbacteria bacterium GW2011_GWD2_52_7</name>
    <dbReference type="NCBI Taxonomy" id="1618989"/>
    <lineage>
        <taxon>Bacteria</taxon>
        <taxon>Candidatus Uhriibacteriota</taxon>
    </lineage>
</organism>
<evidence type="ECO:0000256" key="2">
    <source>
        <dbReference type="ARBA" id="ARBA00007131"/>
    </source>
</evidence>
<evidence type="ECO:0000259" key="4">
    <source>
        <dbReference type="Pfam" id="PF00456"/>
    </source>
</evidence>
<dbReference type="SUPFAM" id="SSF52518">
    <property type="entry name" value="Thiamin diphosphate-binding fold (THDP-binding)"/>
    <property type="match status" value="1"/>
</dbReference>
<comment type="cofactor">
    <cofactor evidence="1">
        <name>thiamine diphosphate</name>
        <dbReference type="ChEBI" id="CHEBI:58937"/>
    </cofactor>
</comment>
<sequence length="293" mass="32520">MPSVRQAPLLTEKKLLALEKKANEVRQDILSMLTTAGSGHSAGPLGMADIFTALYFHVLQHDPKRPNWKDRDRLFLSNGHIVPVRYAAMAHAGYFPKSELATLRKFGSKLQGHPEVRMMPALENTSGPLGDGSSQAVGAAYVAKMDRLPWHTYCVMSDGELAAGITWEAALFAAKNNLNNLTWIIDRNNIQIDGYTEEIMPLERLHEKFAAFGFTVLEIDGHNMRQFIDACDRSAATWETPTVIIAHTIPGKGVKFMEFEPSWHGKPPKDKTELNAALRDLRTLGGKIDSEAL</sequence>
<dbReference type="Pfam" id="PF00456">
    <property type="entry name" value="Transketolase_N"/>
    <property type="match status" value="1"/>
</dbReference>
<dbReference type="InterPro" id="IPR005474">
    <property type="entry name" value="Transketolase_N"/>
</dbReference>
<gene>
    <name evidence="5" type="ORF">UY72_C0023G0003</name>
</gene>
<dbReference type="PANTHER" id="PTHR47514">
    <property type="entry name" value="TRANSKETOLASE N-TERMINAL SECTION-RELATED"/>
    <property type="match status" value="1"/>
</dbReference>
<dbReference type="EMBL" id="LCRD01000023">
    <property type="protein sequence ID" value="KKW30081.1"/>
    <property type="molecule type" value="Genomic_DNA"/>
</dbReference>
<accession>A0A0G1XGL1</accession>